<evidence type="ECO:0000313" key="3">
    <source>
        <dbReference type="Proteomes" id="UP000663193"/>
    </source>
</evidence>
<feature type="region of interest" description="Disordered" evidence="1">
    <location>
        <begin position="1"/>
        <end position="21"/>
    </location>
</feature>
<name>A0A7U2FCQ8_PHANO</name>
<evidence type="ECO:0000256" key="1">
    <source>
        <dbReference type="SAM" id="MobiDB-lite"/>
    </source>
</evidence>
<dbReference type="KEGG" id="pno:SNOG_09108"/>
<accession>A0A7U2FCQ8</accession>
<sequence length="179" mass="20025">MLRHGPIDKPQKPRKQKAHPTITTQPWICMACVQTKDPSQKFQLNDTYFCKSCTGRWGVKNDPNHIEYMLCRRTLRDAENKLILDHENRPTKCRHKNAVANATCLACTARLPNKDFGTHLSSQTPVLLLYKGAADTPWFCATCGVLNSVGKLKCHDECGVLRESGLKVFSVPSTLDATA</sequence>
<evidence type="ECO:0000313" key="2">
    <source>
        <dbReference type="EMBL" id="QRD00551.1"/>
    </source>
</evidence>
<feature type="compositionally biased region" description="Basic and acidic residues" evidence="1">
    <location>
        <begin position="1"/>
        <end position="11"/>
    </location>
</feature>
<dbReference type="Proteomes" id="UP000663193">
    <property type="component" value="Chromosome 11"/>
</dbReference>
<organism evidence="2 3">
    <name type="scientific">Phaeosphaeria nodorum (strain SN15 / ATCC MYA-4574 / FGSC 10173)</name>
    <name type="common">Glume blotch fungus</name>
    <name type="synonym">Parastagonospora nodorum</name>
    <dbReference type="NCBI Taxonomy" id="321614"/>
    <lineage>
        <taxon>Eukaryota</taxon>
        <taxon>Fungi</taxon>
        <taxon>Dikarya</taxon>
        <taxon>Ascomycota</taxon>
        <taxon>Pezizomycotina</taxon>
        <taxon>Dothideomycetes</taxon>
        <taxon>Pleosporomycetidae</taxon>
        <taxon>Pleosporales</taxon>
        <taxon>Pleosporineae</taxon>
        <taxon>Phaeosphaeriaceae</taxon>
        <taxon>Parastagonospora</taxon>
    </lineage>
</organism>
<dbReference type="EMBL" id="CP069033">
    <property type="protein sequence ID" value="QRD00551.1"/>
    <property type="molecule type" value="Genomic_DNA"/>
</dbReference>
<dbReference type="RefSeq" id="XP_001799410.1">
    <property type="nucleotide sequence ID" value="XM_001799358.1"/>
</dbReference>
<dbReference type="AlphaFoldDB" id="A0A7U2FCQ8"/>
<protein>
    <submittedName>
        <fullName evidence="2">Uncharacterized protein</fullName>
    </submittedName>
</protein>
<proteinExistence type="predicted"/>
<dbReference type="VEuPathDB" id="FungiDB:JI435_091080"/>
<keyword evidence="3" id="KW-1185">Reference proteome</keyword>
<reference evidence="3" key="1">
    <citation type="journal article" date="2021" name="BMC Genomics">
        <title>Chromosome-level genome assembly and manually-curated proteome of model necrotroph Parastagonospora nodorum Sn15 reveals a genome-wide trove of candidate effector homologs, and redundancy of virulence-related functions within an accessory chromosome.</title>
        <authorList>
            <person name="Bertazzoni S."/>
            <person name="Jones D.A.B."/>
            <person name="Phan H.T."/>
            <person name="Tan K.-C."/>
            <person name="Hane J.K."/>
        </authorList>
    </citation>
    <scope>NUCLEOTIDE SEQUENCE [LARGE SCALE GENOMIC DNA]</scope>
    <source>
        <strain evidence="3">SN15 / ATCC MYA-4574 / FGSC 10173)</strain>
    </source>
</reference>
<gene>
    <name evidence="2" type="ORF">JI435_091080</name>
</gene>